<feature type="domain" description="MBG" evidence="2">
    <location>
        <begin position="253"/>
        <end position="322"/>
    </location>
</feature>
<proteinExistence type="predicted"/>
<feature type="domain" description="MBG" evidence="2">
    <location>
        <begin position="326"/>
        <end position="395"/>
    </location>
</feature>
<dbReference type="Pfam" id="PF18887">
    <property type="entry name" value="MBG_3"/>
    <property type="match status" value="8"/>
</dbReference>
<dbReference type="AlphaFoldDB" id="A0AAE4BR25"/>
<evidence type="ECO:0000259" key="2">
    <source>
        <dbReference type="Pfam" id="PF18887"/>
    </source>
</evidence>
<reference evidence="3" key="1">
    <citation type="submission" date="2023-07" db="EMBL/GenBank/DDBJ databases">
        <title>Genomic Encyclopedia of Type Strains, Phase IV (KMG-IV): sequencing the most valuable type-strain genomes for metagenomic binning, comparative biology and taxonomic classification.</title>
        <authorList>
            <person name="Goeker M."/>
        </authorList>
    </citation>
    <scope>NUCLEOTIDE SEQUENCE</scope>
    <source>
        <strain evidence="3">DSM 26174</strain>
    </source>
</reference>
<feature type="domain" description="MBG" evidence="2">
    <location>
        <begin position="541"/>
        <end position="610"/>
    </location>
</feature>
<dbReference type="InterPro" id="IPR043772">
    <property type="entry name" value="MBG_3"/>
</dbReference>
<feature type="domain" description="MBG" evidence="2">
    <location>
        <begin position="396"/>
        <end position="465"/>
    </location>
</feature>
<keyword evidence="1" id="KW-0812">Transmembrane</keyword>
<dbReference type="EMBL" id="JAVDQD010000003">
    <property type="protein sequence ID" value="MDR6239784.1"/>
    <property type="molecule type" value="Genomic_DNA"/>
</dbReference>
<feature type="domain" description="MBG" evidence="2">
    <location>
        <begin position="113"/>
        <end position="179"/>
    </location>
</feature>
<dbReference type="RefSeq" id="WP_309939549.1">
    <property type="nucleotide sequence ID" value="NZ_AP025305.1"/>
</dbReference>
<feature type="domain" description="MBG" evidence="2">
    <location>
        <begin position="37"/>
        <end position="107"/>
    </location>
</feature>
<feature type="transmembrane region" description="Helical" evidence="1">
    <location>
        <begin position="12"/>
        <end position="31"/>
    </location>
</feature>
<protein>
    <recommendedName>
        <fullName evidence="2">MBG domain-containing protein</fullName>
    </recommendedName>
</protein>
<comment type="caution">
    <text evidence="3">The sequence shown here is derived from an EMBL/GenBank/DDBJ whole genome shotgun (WGS) entry which is preliminary data.</text>
</comment>
<organism evidence="3 4">
    <name type="scientific">Aureibacter tunicatorum</name>
    <dbReference type="NCBI Taxonomy" id="866807"/>
    <lineage>
        <taxon>Bacteria</taxon>
        <taxon>Pseudomonadati</taxon>
        <taxon>Bacteroidota</taxon>
        <taxon>Cytophagia</taxon>
        <taxon>Cytophagales</taxon>
        <taxon>Persicobacteraceae</taxon>
        <taxon>Aureibacter</taxon>
    </lineage>
</organism>
<feature type="domain" description="MBG" evidence="2">
    <location>
        <begin position="471"/>
        <end position="538"/>
    </location>
</feature>
<feature type="domain" description="MBG" evidence="2">
    <location>
        <begin position="182"/>
        <end position="250"/>
    </location>
</feature>
<evidence type="ECO:0000313" key="4">
    <source>
        <dbReference type="Proteomes" id="UP001185092"/>
    </source>
</evidence>
<keyword evidence="4" id="KW-1185">Reference proteome</keyword>
<dbReference type="Proteomes" id="UP001185092">
    <property type="component" value="Unassembled WGS sequence"/>
</dbReference>
<gene>
    <name evidence="3" type="ORF">HNQ88_002832</name>
</gene>
<accession>A0AAE4BR25</accession>
<evidence type="ECO:0000256" key="1">
    <source>
        <dbReference type="SAM" id="Phobius"/>
    </source>
</evidence>
<keyword evidence="1" id="KW-0472">Membrane</keyword>
<keyword evidence="1" id="KW-1133">Transmembrane helix</keyword>
<name>A0AAE4BR25_9BACT</name>
<sequence length="996" mass="107876">MKLYLKVDYWKNLFLIMAMLIASGISFNSFGMKTPVNVEISDTLKVYNGLAQSVSFSINVGGLNTSITYDGSLTQPVNAGTYEVIVTVIDDTFEGADTATMVISKANAIINVLDSVEVYDGTTQSLTLSTFPSSLSTIVTYNGLPQLPVNAGDYVYSITISDVNYQGTRTGVFRIEKAQAILSITDTVQTYSGTNRSLNVNTLPIGLSTVVTYGGSSSLPVNAGTYVARVDVNDPNFEGGQTVSFIVEKAVAPIVVTDTLHVYDGNPKTPSVSTTPSGLAYTVTYNNSLTPPTQAGTYNLDIVINNQNYQGTRHMGFVIEKAPVELTISDTSYIYDGNAKSITLATSLANVNTQVTYDGSSSIPVDAGIYAVVASVVEDNYKGTKNSTLIIRKASALVNLQDQSFVYNGQQQSANVTTQPAGLPLNVLYNGNVDLPVNVGSYIITAIINDENYTGNAQATLTVTKGRAHIIAMDLVQEYDQGEKTLTVQTVPTALAVDLRYNGVATRPINSGTYEVNARVIDPNWEADTIFNFRISKAQTSIHINNLNQVYDGQPKNVSLSIRPEGLPVQILYNNSNSVPLDAGTYKVVAVVDEFNYTGIDSAEFVISKAEQTIEFRNIDDFDKASSGVRLVGEASSGLDVTYVVVSGNAAEVQGDSLKPKSEGLIRVAAIQAGNNNYLAADSIIQEVEVLPEAFPVVGNVLNLAGDSVESGSVTIYKNLDGFWTDKGDVNVNNGVYSSRLPKGDYIFRYNPPTDTSIYLETYSGSVINWQDAYVNTIKDSSSTIQTFTADYRPEKATGETSIGGTLLRAISISVDGANPVTEILPLTNLFLLNINKRFAEHYAESDSFGIFSFQNVEPDDYLLLVDYPQDIRDTFLPLVRISSNVDSMNVTVTKLFNGVNLVTNFVNPKTGVEDLVSSINAGPNPFDEKIELEVDEWDGELELVLLNSIGQIVQKGKVSCCRKSVTIDTQSVSKGVFYLCMYMGDKSKVYKMVKR</sequence>
<evidence type="ECO:0000313" key="3">
    <source>
        <dbReference type="EMBL" id="MDR6239784.1"/>
    </source>
</evidence>